<dbReference type="Proteomes" id="UP000824219">
    <property type="component" value="Linkage Group LG10"/>
</dbReference>
<comment type="caution">
    <text evidence="4">The sequence shown here is derived from an EMBL/GenBank/DDBJ whole genome shotgun (WGS) entry which is preliminary data.</text>
</comment>
<dbReference type="Pfam" id="PF00651">
    <property type="entry name" value="BTB"/>
    <property type="match status" value="1"/>
</dbReference>
<dbReference type="InterPro" id="IPR000210">
    <property type="entry name" value="BTB/POZ_dom"/>
</dbReference>
<dbReference type="OrthoDB" id="8953997at2759"/>
<protein>
    <recommendedName>
        <fullName evidence="3">BTB domain-containing protein</fullName>
    </recommendedName>
</protein>
<reference evidence="4 5" key="1">
    <citation type="submission" date="2021-06" db="EMBL/GenBank/DDBJ databases">
        <title>Chromosome-level genome assembly of the red-tail catfish (Hemibagrus wyckioides).</title>
        <authorList>
            <person name="Shao F."/>
        </authorList>
    </citation>
    <scope>NUCLEOTIDE SEQUENCE [LARGE SCALE GENOMIC DNA]</scope>
    <source>
        <strain evidence="4">EC202008001</strain>
        <tissue evidence="4">Blood</tissue>
    </source>
</reference>
<dbReference type="SUPFAM" id="SSF54695">
    <property type="entry name" value="POZ domain"/>
    <property type="match status" value="1"/>
</dbReference>
<evidence type="ECO:0000259" key="3">
    <source>
        <dbReference type="Pfam" id="PF00651"/>
    </source>
</evidence>
<dbReference type="EMBL" id="JAHKSW010000010">
    <property type="protein sequence ID" value="KAG7327517.1"/>
    <property type="molecule type" value="Genomic_DNA"/>
</dbReference>
<dbReference type="PANTHER" id="PTHR24412">
    <property type="entry name" value="KELCH PROTEIN"/>
    <property type="match status" value="1"/>
</dbReference>
<name>A0A9D3SKN6_9TELE</name>
<evidence type="ECO:0000256" key="2">
    <source>
        <dbReference type="ARBA" id="ARBA00022737"/>
    </source>
</evidence>
<organism evidence="4 5">
    <name type="scientific">Hemibagrus wyckioides</name>
    <dbReference type="NCBI Taxonomy" id="337641"/>
    <lineage>
        <taxon>Eukaryota</taxon>
        <taxon>Metazoa</taxon>
        <taxon>Chordata</taxon>
        <taxon>Craniata</taxon>
        <taxon>Vertebrata</taxon>
        <taxon>Euteleostomi</taxon>
        <taxon>Actinopterygii</taxon>
        <taxon>Neopterygii</taxon>
        <taxon>Teleostei</taxon>
        <taxon>Ostariophysi</taxon>
        <taxon>Siluriformes</taxon>
        <taxon>Bagridae</taxon>
        <taxon>Hemibagrus</taxon>
    </lineage>
</organism>
<dbReference type="Gene3D" id="3.30.710.10">
    <property type="entry name" value="Potassium Channel Kv1.1, Chain A"/>
    <property type="match status" value="1"/>
</dbReference>
<dbReference type="PANTHER" id="PTHR24412:SF172">
    <property type="entry name" value="KELCH-LIKE PROTEIN 10"/>
    <property type="match status" value="1"/>
</dbReference>
<sequence length="117" mass="13726">MNYHQQEMLDIFQGPTEFLVYTIHNVASYIMRPIIQYAYSKQINITQRNMKDLLAAAEYLSVSGIVQLCKQFLEKQHCEEDCCETTELPATHFWPDVPPWERSLMYKLGVFPPSAYE</sequence>
<keyword evidence="2" id="KW-0677">Repeat</keyword>
<dbReference type="AlphaFoldDB" id="A0A9D3SKN6"/>
<evidence type="ECO:0000313" key="4">
    <source>
        <dbReference type="EMBL" id="KAG7327517.1"/>
    </source>
</evidence>
<evidence type="ECO:0000256" key="1">
    <source>
        <dbReference type="ARBA" id="ARBA00022441"/>
    </source>
</evidence>
<dbReference type="InterPro" id="IPR011333">
    <property type="entry name" value="SKP1/BTB/POZ_sf"/>
</dbReference>
<proteinExistence type="predicted"/>
<keyword evidence="1" id="KW-0880">Kelch repeat</keyword>
<accession>A0A9D3SKN6</accession>
<evidence type="ECO:0000313" key="5">
    <source>
        <dbReference type="Proteomes" id="UP000824219"/>
    </source>
</evidence>
<keyword evidence="5" id="KW-1185">Reference proteome</keyword>
<feature type="domain" description="BTB" evidence="3">
    <location>
        <begin position="20"/>
        <end position="76"/>
    </location>
</feature>
<gene>
    <name evidence="4" type="ORF">KOW79_009123</name>
</gene>